<reference evidence="2 3" key="1">
    <citation type="journal article" date="2013" name="Front. Plant Sci.">
        <title>The Reference Genome of the Halophytic Plant Eutrema salsugineum.</title>
        <authorList>
            <person name="Yang R."/>
            <person name="Jarvis D.E."/>
            <person name="Chen H."/>
            <person name="Beilstein M.A."/>
            <person name="Grimwood J."/>
            <person name="Jenkins J."/>
            <person name="Shu S."/>
            <person name="Prochnik S."/>
            <person name="Xin M."/>
            <person name="Ma C."/>
            <person name="Schmutz J."/>
            <person name="Wing R.A."/>
            <person name="Mitchell-Olds T."/>
            <person name="Schumaker K.S."/>
            <person name="Wang X."/>
        </authorList>
    </citation>
    <scope>NUCLEOTIDE SEQUENCE [LARGE SCALE GENOMIC DNA]</scope>
</reference>
<dbReference type="Pfam" id="PF08387">
    <property type="entry name" value="FBD"/>
    <property type="match status" value="1"/>
</dbReference>
<name>V4NB75_EUTSA</name>
<dbReference type="Proteomes" id="UP000030689">
    <property type="component" value="Unassembled WGS sequence"/>
</dbReference>
<sequence length="353" mass="40654">MVGRKKKTKTCDKGSQEDMISKLPDPLISEILYHLPTKDAVSTSVLSTKWRNHWQCVPGLDLDSRAFSNLDAFMRFVGGFLESSMIRKLRLSNHFPDSITFLTLWFDVLTAQRRIQHLDLDFAIYNYYDNVIPQSIYTCESLVHLRLCRAVLAITEFIFLPCLKIMHLDCCWYSKEATSSLEKLISASPVMEDLTIFNMYEHREKVIQVRSNTLKRIHIDHSIQVVIDAPLLQCLNAKFTKSDLDMLPTILESCPKLESLILELVKDPSRKKNTEAKVMFSTVPPQCLVSSLKYVELKRLIPRYEGEIELVRYLLKNSTILETLKLEKKAMRAFIKEVVAMPRCSSACKVLVL</sequence>
<evidence type="ECO:0000259" key="1">
    <source>
        <dbReference type="PROSITE" id="PS50181"/>
    </source>
</evidence>
<dbReference type="KEGG" id="eus:EUTSA_v10015428mg"/>
<organism evidence="2 3">
    <name type="scientific">Eutrema salsugineum</name>
    <name type="common">Saltwater cress</name>
    <name type="synonym">Sisymbrium salsugineum</name>
    <dbReference type="NCBI Taxonomy" id="72664"/>
    <lineage>
        <taxon>Eukaryota</taxon>
        <taxon>Viridiplantae</taxon>
        <taxon>Streptophyta</taxon>
        <taxon>Embryophyta</taxon>
        <taxon>Tracheophyta</taxon>
        <taxon>Spermatophyta</taxon>
        <taxon>Magnoliopsida</taxon>
        <taxon>eudicotyledons</taxon>
        <taxon>Gunneridae</taxon>
        <taxon>Pentapetalae</taxon>
        <taxon>rosids</taxon>
        <taxon>malvids</taxon>
        <taxon>Brassicales</taxon>
        <taxon>Brassicaceae</taxon>
        <taxon>Eutremeae</taxon>
        <taxon>Eutrema</taxon>
    </lineage>
</organism>
<gene>
    <name evidence="2" type="ORF">EUTSA_v10015428mg</name>
</gene>
<dbReference type="STRING" id="72664.V4NB75"/>
<dbReference type="InterPro" id="IPR050232">
    <property type="entry name" value="FBL13/AtMIF1-like"/>
</dbReference>
<dbReference type="PROSITE" id="PS50181">
    <property type="entry name" value="FBOX"/>
    <property type="match status" value="1"/>
</dbReference>
<proteinExistence type="predicted"/>
<evidence type="ECO:0000313" key="3">
    <source>
        <dbReference type="Proteomes" id="UP000030689"/>
    </source>
</evidence>
<dbReference type="InterPro" id="IPR053781">
    <property type="entry name" value="F-box_AtFBL13-like"/>
</dbReference>
<dbReference type="InterPro" id="IPR032675">
    <property type="entry name" value="LRR_dom_sf"/>
</dbReference>
<dbReference type="OMA" id="PRYEGEM"/>
<evidence type="ECO:0000313" key="2">
    <source>
        <dbReference type="EMBL" id="ESQ43136.1"/>
    </source>
</evidence>
<dbReference type="Pfam" id="PF00646">
    <property type="entry name" value="F-box"/>
    <property type="match status" value="1"/>
</dbReference>
<dbReference type="Pfam" id="PF07723">
    <property type="entry name" value="LRR_2"/>
    <property type="match status" value="1"/>
</dbReference>
<dbReference type="InterPro" id="IPR001810">
    <property type="entry name" value="F-box_dom"/>
</dbReference>
<protein>
    <recommendedName>
        <fullName evidence="1">F-box domain-containing protein</fullName>
    </recommendedName>
</protein>
<dbReference type="SUPFAM" id="SSF52047">
    <property type="entry name" value="RNI-like"/>
    <property type="match status" value="1"/>
</dbReference>
<dbReference type="SMART" id="SM00579">
    <property type="entry name" value="FBD"/>
    <property type="match status" value="1"/>
</dbReference>
<dbReference type="AlphaFoldDB" id="V4NB75"/>
<dbReference type="Gene3D" id="3.80.10.10">
    <property type="entry name" value="Ribonuclease Inhibitor"/>
    <property type="match status" value="1"/>
</dbReference>
<accession>V4NB75</accession>
<dbReference type="CDD" id="cd22160">
    <property type="entry name" value="F-box_AtFBL13-like"/>
    <property type="match status" value="1"/>
</dbReference>
<dbReference type="OrthoDB" id="1028742at2759"/>
<dbReference type="InterPro" id="IPR006566">
    <property type="entry name" value="FBD"/>
</dbReference>
<dbReference type="InterPro" id="IPR013101">
    <property type="entry name" value="LRR_PRU1-like"/>
</dbReference>
<dbReference type="InterPro" id="IPR036047">
    <property type="entry name" value="F-box-like_dom_sf"/>
</dbReference>
<dbReference type="Gene3D" id="1.20.1280.50">
    <property type="match status" value="1"/>
</dbReference>
<dbReference type="EMBL" id="KI517464">
    <property type="protein sequence ID" value="ESQ43136.1"/>
    <property type="molecule type" value="Genomic_DNA"/>
</dbReference>
<dbReference type="SUPFAM" id="SSF81383">
    <property type="entry name" value="F-box domain"/>
    <property type="match status" value="1"/>
</dbReference>
<dbReference type="Gramene" id="ESQ43136">
    <property type="protein sequence ID" value="ESQ43136"/>
    <property type="gene ID" value="EUTSA_v10015428mg"/>
</dbReference>
<dbReference type="PANTHER" id="PTHR31900:SF33">
    <property type="entry name" value="PROTEIN WITH RNI-LIKE_FBD-LIKE DOMAIN"/>
    <property type="match status" value="1"/>
</dbReference>
<keyword evidence="3" id="KW-1185">Reference proteome</keyword>
<dbReference type="PANTHER" id="PTHR31900">
    <property type="entry name" value="F-BOX/RNI SUPERFAMILY PROTEIN-RELATED"/>
    <property type="match status" value="1"/>
</dbReference>
<feature type="domain" description="F-box" evidence="1">
    <location>
        <begin position="17"/>
        <end position="70"/>
    </location>
</feature>